<organism evidence="2">
    <name type="scientific">Capitella teleta</name>
    <name type="common">Polychaete worm</name>
    <dbReference type="NCBI Taxonomy" id="283909"/>
    <lineage>
        <taxon>Eukaryota</taxon>
        <taxon>Metazoa</taxon>
        <taxon>Spiralia</taxon>
        <taxon>Lophotrochozoa</taxon>
        <taxon>Annelida</taxon>
        <taxon>Polychaeta</taxon>
        <taxon>Sedentaria</taxon>
        <taxon>Scolecida</taxon>
        <taxon>Capitellidae</taxon>
        <taxon>Capitella</taxon>
    </lineage>
</organism>
<name>R7V6G1_CAPTE</name>
<dbReference type="EMBL" id="AMQN01004974">
    <property type="status" value="NOT_ANNOTATED_CDS"/>
    <property type="molecule type" value="Genomic_DNA"/>
</dbReference>
<reference evidence="4" key="1">
    <citation type="submission" date="2012-12" db="EMBL/GenBank/DDBJ databases">
        <authorList>
            <person name="Hellsten U."/>
            <person name="Grimwood J."/>
            <person name="Chapman J.A."/>
            <person name="Shapiro H."/>
            <person name="Aerts A."/>
            <person name="Otillar R.P."/>
            <person name="Terry A.Y."/>
            <person name="Boore J.L."/>
            <person name="Simakov O."/>
            <person name="Marletaz F."/>
            <person name="Cho S.-J."/>
            <person name="Edsinger-Gonzales E."/>
            <person name="Havlak P."/>
            <person name="Kuo D.-H."/>
            <person name="Larsson T."/>
            <person name="Lv J."/>
            <person name="Arendt D."/>
            <person name="Savage R."/>
            <person name="Osoegawa K."/>
            <person name="de Jong P."/>
            <person name="Lindberg D.R."/>
            <person name="Seaver E.C."/>
            <person name="Weisblat D.A."/>
            <person name="Putnam N.H."/>
            <person name="Grigoriev I.V."/>
            <person name="Rokhsar D.S."/>
        </authorList>
    </citation>
    <scope>NUCLEOTIDE SEQUENCE</scope>
    <source>
        <strain evidence="4">I ESC-2004</strain>
    </source>
</reference>
<proteinExistence type="predicted"/>
<protein>
    <recommendedName>
        <fullName evidence="5">Odorant receptor</fullName>
    </recommendedName>
</protein>
<dbReference type="STRING" id="283909.R7V6G1"/>
<feature type="transmembrane region" description="Helical" evidence="1">
    <location>
        <begin position="91"/>
        <end position="112"/>
    </location>
</feature>
<evidence type="ECO:0008006" key="5">
    <source>
        <dbReference type="Google" id="ProtNLM"/>
    </source>
</evidence>
<evidence type="ECO:0000313" key="2">
    <source>
        <dbReference type="EMBL" id="ELU14052.1"/>
    </source>
</evidence>
<keyword evidence="4" id="KW-1185">Reference proteome</keyword>
<reference evidence="3" key="3">
    <citation type="submission" date="2015-06" db="UniProtKB">
        <authorList>
            <consortium name="EnsemblMetazoa"/>
        </authorList>
    </citation>
    <scope>IDENTIFICATION</scope>
</reference>
<sequence>MQEQGHNTDREDPKPKFEVSCNELFDSMRWLVTAMKCFGMIHFDNSSAGEKLYSRWSFSKIYQLVVMILFALNQIRLVPTLVSPNRISPQFLAEVLAFSWMLMTLAFSVAMFKVCNNRNVFIATLISWKNFNPQPSPEKIVYFTKKCRRYVAFVMLSFPVNIGVVIGGLISSPSFDFVLVPLSPDNEFINLARCAYVVLHIYLAGYYTMTIVLTLLLADISHYELKQFNAQFRRCITEDGNFIADFEERRRQHHRICVFIGKADATVSLSVGFSFVLNLLQILVGLYVFMAMSDIKDDVFMIILASAWIVGAVFTLGLMMVFCAYVNLEISVLLSRLTGSSIGFTACSMFVIDKSIFLTERRRHPFGVFGMVQRERHFYSHLVISVITFM</sequence>
<evidence type="ECO:0000256" key="1">
    <source>
        <dbReference type="SAM" id="Phobius"/>
    </source>
</evidence>
<dbReference type="EMBL" id="KB294813">
    <property type="protein sequence ID" value="ELU14052.1"/>
    <property type="molecule type" value="Genomic_DNA"/>
</dbReference>
<evidence type="ECO:0000313" key="4">
    <source>
        <dbReference type="Proteomes" id="UP000014760"/>
    </source>
</evidence>
<gene>
    <name evidence="2" type="ORF">CAPTEDRAFT_197041</name>
</gene>
<feature type="transmembrane region" description="Helical" evidence="1">
    <location>
        <begin position="195"/>
        <end position="218"/>
    </location>
</feature>
<feature type="transmembrane region" description="Helical" evidence="1">
    <location>
        <begin position="299"/>
        <end position="326"/>
    </location>
</feature>
<keyword evidence="1" id="KW-0472">Membrane</keyword>
<dbReference type="OMA" id="MCIFIHI"/>
<dbReference type="Proteomes" id="UP000014760">
    <property type="component" value="Unassembled WGS sequence"/>
</dbReference>
<dbReference type="AlphaFoldDB" id="R7V6G1"/>
<dbReference type="EnsemblMetazoa" id="CapteT197041">
    <property type="protein sequence ID" value="CapteP197041"/>
    <property type="gene ID" value="CapteG197041"/>
</dbReference>
<dbReference type="HOGENOM" id="CLU_052413_0_0_1"/>
<keyword evidence="1" id="KW-0812">Transmembrane</keyword>
<evidence type="ECO:0000313" key="3">
    <source>
        <dbReference type="EnsemblMetazoa" id="CapteP197041"/>
    </source>
</evidence>
<accession>R7V6G1</accession>
<keyword evidence="1" id="KW-1133">Transmembrane helix</keyword>
<dbReference type="OrthoDB" id="6478931at2759"/>
<reference evidence="2 4" key="2">
    <citation type="journal article" date="2013" name="Nature">
        <title>Insights into bilaterian evolution from three spiralian genomes.</title>
        <authorList>
            <person name="Simakov O."/>
            <person name="Marletaz F."/>
            <person name="Cho S.J."/>
            <person name="Edsinger-Gonzales E."/>
            <person name="Havlak P."/>
            <person name="Hellsten U."/>
            <person name="Kuo D.H."/>
            <person name="Larsson T."/>
            <person name="Lv J."/>
            <person name="Arendt D."/>
            <person name="Savage R."/>
            <person name="Osoegawa K."/>
            <person name="de Jong P."/>
            <person name="Grimwood J."/>
            <person name="Chapman J.A."/>
            <person name="Shapiro H."/>
            <person name="Aerts A."/>
            <person name="Otillar R.P."/>
            <person name="Terry A.Y."/>
            <person name="Boore J.L."/>
            <person name="Grigoriev I.V."/>
            <person name="Lindberg D.R."/>
            <person name="Seaver E.C."/>
            <person name="Weisblat D.A."/>
            <person name="Putnam N.H."/>
            <person name="Rokhsar D.S."/>
        </authorList>
    </citation>
    <scope>NUCLEOTIDE SEQUENCE</scope>
    <source>
        <strain evidence="2 4">I ESC-2004</strain>
    </source>
</reference>
<feature type="transmembrane region" description="Helical" evidence="1">
    <location>
        <begin position="150"/>
        <end position="175"/>
    </location>
</feature>
<feature type="transmembrane region" description="Helical" evidence="1">
    <location>
        <begin position="61"/>
        <end position="79"/>
    </location>
</feature>
<feature type="transmembrane region" description="Helical" evidence="1">
    <location>
        <begin position="269"/>
        <end position="293"/>
    </location>
</feature>